<dbReference type="Gene3D" id="3.40.50.2300">
    <property type="match status" value="2"/>
</dbReference>
<dbReference type="PANTHER" id="PTHR30483">
    <property type="entry name" value="LEUCINE-SPECIFIC-BINDING PROTEIN"/>
    <property type="match status" value="1"/>
</dbReference>
<comment type="similarity">
    <text evidence="1">Belongs to the leucine-binding protein family.</text>
</comment>
<keyword evidence="2" id="KW-0813">Transport</keyword>
<dbReference type="RefSeq" id="WP_344059408.1">
    <property type="nucleotide sequence ID" value="NZ_BAAAPU010000003.1"/>
</dbReference>
<feature type="domain" description="Leucine-binding protein" evidence="6">
    <location>
        <begin position="48"/>
        <end position="384"/>
    </location>
</feature>
<keyword evidence="8" id="KW-1185">Reference proteome</keyword>
<evidence type="ECO:0000256" key="5">
    <source>
        <dbReference type="SAM" id="SignalP"/>
    </source>
</evidence>
<proteinExistence type="inferred from homology"/>
<dbReference type="InterPro" id="IPR028082">
    <property type="entry name" value="Peripla_BP_I"/>
</dbReference>
<dbReference type="PANTHER" id="PTHR30483:SF6">
    <property type="entry name" value="PERIPLASMIC BINDING PROTEIN OF ABC TRANSPORTER FOR NATURAL AMINO ACIDS"/>
    <property type="match status" value="1"/>
</dbReference>
<keyword evidence="3 5" id="KW-0732">Signal</keyword>
<dbReference type="InterPro" id="IPR000709">
    <property type="entry name" value="Leu_Ile_Val-bd"/>
</dbReference>
<dbReference type="SUPFAM" id="SSF53822">
    <property type="entry name" value="Periplasmic binding protein-like I"/>
    <property type="match status" value="1"/>
</dbReference>
<evidence type="ECO:0000256" key="2">
    <source>
        <dbReference type="ARBA" id="ARBA00022448"/>
    </source>
</evidence>
<evidence type="ECO:0000259" key="6">
    <source>
        <dbReference type="Pfam" id="PF13458"/>
    </source>
</evidence>
<gene>
    <name evidence="7" type="ORF">GCM10009817_12060</name>
</gene>
<reference evidence="8" key="1">
    <citation type="journal article" date="2019" name="Int. J. Syst. Evol. Microbiol.">
        <title>The Global Catalogue of Microorganisms (GCM) 10K type strain sequencing project: providing services to taxonomists for standard genome sequencing and annotation.</title>
        <authorList>
            <consortium name="The Broad Institute Genomics Platform"/>
            <consortium name="The Broad Institute Genome Sequencing Center for Infectious Disease"/>
            <person name="Wu L."/>
            <person name="Ma J."/>
        </authorList>
    </citation>
    <scope>NUCLEOTIDE SEQUENCE [LARGE SCALE GENOMIC DNA]</scope>
    <source>
        <strain evidence="8">JCM 15628</strain>
    </source>
</reference>
<evidence type="ECO:0000256" key="3">
    <source>
        <dbReference type="ARBA" id="ARBA00022729"/>
    </source>
</evidence>
<keyword evidence="4" id="KW-0029">Amino-acid transport</keyword>
<name>A0ABP5D3F0_9MICO</name>
<protein>
    <submittedName>
        <fullName evidence="7">Substrate-binding domain-containing protein</fullName>
    </submittedName>
</protein>
<dbReference type="InterPro" id="IPR051010">
    <property type="entry name" value="BCAA_transport"/>
</dbReference>
<feature type="signal peptide" evidence="5">
    <location>
        <begin position="1"/>
        <end position="19"/>
    </location>
</feature>
<evidence type="ECO:0000313" key="8">
    <source>
        <dbReference type="Proteomes" id="UP001500013"/>
    </source>
</evidence>
<dbReference type="PROSITE" id="PS51257">
    <property type="entry name" value="PROKAR_LIPOPROTEIN"/>
    <property type="match status" value="1"/>
</dbReference>
<organism evidence="7 8">
    <name type="scientific">Terrabacter lapilli</name>
    <dbReference type="NCBI Taxonomy" id="436231"/>
    <lineage>
        <taxon>Bacteria</taxon>
        <taxon>Bacillati</taxon>
        <taxon>Actinomycetota</taxon>
        <taxon>Actinomycetes</taxon>
        <taxon>Micrococcales</taxon>
        <taxon>Intrasporangiaceae</taxon>
        <taxon>Terrabacter</taxon>
    </lineage>
</organism>
<dbReference type="CDD" id="cd06328">
    <property type="entry name" value="PBP1_SBP-like"/>
    <property type="match status" value="1"/>
</dbReference>
<comment type="caution">
    <text evidence="7">The sequence shown here is derived from an EMBL/GenBank/DDBJ whole genome shotgun (WGS) entry which is preliminary data.</text>
</comment>
<dbReference type="Proteomes" id="UP001500013">
    <property type="component" value="Unassembled WGS sequence"/>
</dbReference>
<dbReference type="EMBL" id="BAAAPU010000003">
    <property type="protein sequence ID" value="GAA1973432.1"/>
    <property type="molecule type" value="Genomic_DNA"/>
</dbReference>
<accession>A0ABP5D3F0</accession>
<evidence type="ECO:0000256" key="4">
    <source>
        <dbReference type="ARBA" id="ARBA00022970"/>
    </source>
</evidence>
<evidence type="ECO:0000313" key="7">
    <source>
        <dbReference type="EMBL" id="GAA1973432.1"/>
    </source>
</evidence>
<feature type="chain" id="PRO_5046610677" evidence="5">
    <location>
        <begin position="20"/>
        <end position="407"/>
    </location>
</feature>
<dbReference type="Pfam" id="PF13458">
    <property type="entry name" value="Peripla_BP_6"/>
    <property type="match status" value="1"/>
</dbReference>
<sequence>MSKRWSVALASAMITVSVAACGSPGQPGAAADNGTAAAGGGGASGGAYKVGLVYSKSGPLASYGQQYRQGLTAGIDYATKGTGAVAGHQIQITEQDDAGDPAKAVASATDLIGQGNKIIAGSTASGVALQVAPLAKDNKVLFISGPAAADAITGANRYTFRSGRQTYQDVATAGTMLGDVKGKKVTVLAQDSAFGKANVAAVTAVLGAKGATVSSVEVPAAATDLTPFATKVKDAAPDLLFVAWAGANATAMWTTLGQQGVFDSTKVVTGLDIKATHALFGAVATKIDFLSHFFEGATANPAYQALDAGLKKQGATVDLFTNDGFVAGQMIVHALEAGGDDVDKMVTSLEGWTFEGPKGSLQIRPEDHALLQPMFTATLKKDGANVTPQLVKTLEPAAVAPPVKPFK</sequence>
<dbReference type="InterPro" id="IPR028081">
    <property type="entry name" value="Leu-bd"/>
</dbReference>
<evidence type="ECO:0000256" key="1">
    <source>
        <dbReference type="ARBA" id="ARBA00010062"/>
    </source>
</evidence>
<dbReference type="PRINTS" id="PR00337">
    <property type="entry name" value="LEUILEVALBP"/>
</dbReference>